<evidence type="ECO:0000313" key="1">
    <source>
        <dbReference type="EMBL" id="CAF1441778.1"/>
    </source>
</evidence>
<sequence length="44" mass="5011">NNIQQAYQELIILIRDQYSEEDLQIIGCPSQEQISLLISTSSSK</sequence>
<comment type="caution">
    <text evidence="1">The sequence shown here is derived from an EMBL/GenBank/DDBJ whole genome shotgun (WGS) entry which is preliminary data.</text>
</comment>
<dbReference type="Proteomes" id="UP000663864">
    <property type="component" value="Unassembled WGS sequence"/>
</dbReference>
<name>A0A815NSS2_9BILA</name>
<dbReference type="AlphaFoldDB" id="A0A815NSS2"/>
<dbReference type="EMBL" id="CAJNOT010004692">
    <property type="protein sequence ID" value="CAF1441778.1"/>
    <property type="molecule type" value="Genomic_DNA"/>
</dbReference>
<organism evidence="1 2">
    <name type="scientific">Rotaria sordida</name>
    <dbReference type="NCBI Taxonomy" id="392033"/>
    <lineage>
        <taxon>Eukaryota</taxon>
        <taxon>Metazoa</taxon>
        <taxon>Spiralia</taxon>
        <taxon>Gnathifera</taxon>
        <taxon>Rotifera</taxon>
        <taxon>Eurotatoria</taxon>
        <taxon>Bdelloidea</taxon>
        <taxon>Philodinida</taxon>
        <taxon>Philodinidae</taxon>
        <taxon>Rotaria</taxon>
    </lineage>
</organism>
<accession>A0A815NSS2</accession>
<feature type="non-terminal residue" evidence="1">
    <location>
        <position position="44"/>
    </location>
</feature>
<gene>
    <name evidence="1" type="ORF">ZHD862_LOCUS34851</name>
</gene>
<evidence type="ECO:0000313" key="2">
    <source>
        <dbReference type="Proteomes" id="UP000663864"/>
    </source>
</evidence>
<protein>
    <submittedName>
        <fullName evidence="1">Uncharacterized protein</fullName>
    </submittedName>
</protein>
<proteinExistence type="predicted"/>
<reference evidence="1" key="1">
    <citation type="submission" date="2021-02" db="EMBL/GenBank/DDBJ databases">
        <authorList>
            <person name="Nowell W R."/>
        </authorList>
    </citation>
    <scope>NUCLEOTIDE SEQUENCE</scope>
</reference>